<evidence type="ECO:0000313" key="2">
    <source>
        <dbReference type="EMBL" id="NYI06047.1"/>
    </source>
</evidence>
<comment type="caution">
    <text evidence="2">The sequence shown here is derived from an EMBL/GenBank/DDBJ whole genome shotgun (WGS) entry which is preliminary data.</text>
</comment>
<organism evidence="2 3">
    <name type="scientific">Allostreptomyces psammosilenae</name>
    <dbReference type="NCBI Taxonomy" id="1892865"/>
    <lineage>
        <taxon>Bacteria</taxon>
        <taxon>Bacillati</taxon>
        <taxon>Actinomycetota</taxon>
        <taxon>Actinomycetes</taxon>
        <taxon>Kitasatosporales</taxon>
        <taxon>Streptomycetaceae</taxon>
        <taxon>Allostreptomyces</taxon>
    </lineage>
</organism>
<dbReference type="Proteomes" id="UP000567795">
    <property type="component" value="Unassembled WGS sequence"/>
</dbReference>
<gene>
    <name evidence="2" type="ORF">FHU37_002990</name>
</gene>
<proteinExistence type="predicted"/>
<dbReference type="EMBL" id="JACBZD010000001">
    <property type="protein sequence ID" value="NYI06047.1"/>
    <property type="molecule type" value="Genomic_DNA"/>
</dbReference>
<evidence type="ECO:0000256" key="1">
    <source>
        <dbReference type="SAM" id="MobiDB-lite"/>
    </source>
</evidence>
<evidence type="ECO:0000313" key="3">
    <source>
        <dbReference type="Proteomes" id="UP000567795"/>
    </source>
</evidence>
<accession>A0A852ZWI7</accession>
<reference evidence="2 3" key="1">
    <citation type="submission" date="2020-07" db="EMBL/GenBank/DDBJ databases">
        <title>Sequencing the genomes of 1000 actinobacteria strains.</title>
        <authorList>
            <person name="Klenk H.-P."/>
        </authorList>
    </citation>
    <scope>NUCLEOTIDE SEQUENCE [LARGE SCALE GENOMIC DNA]</scope>
    <source>
        <strain evidence="2 3">DSM 42178</strain>
    </source>
</reference>
<feature type="compositionally biased region" description="Acidic residues" evidence="1">
    <location>
        <begin position="94"/>
        <end position="115"/>
    </location>
</feature>
<dbReference type="RefSeq" id="WP_179814683.1">
    <property type="nucleotide sequence ID" value="NZ_JACBZD010000001.1"/>
</dbReference>
<sequence>MSTESSPRYVRLQVELVVELTDEEALRNGAVEHIRADEYMPEEDREPALESVQEDASEAVAYFIDPFDLVSDIPGVELAQASWQSEIATFDPDSLLEDEEEGYEDEDEEEDGDDR</sequence>
<protein>
    <submittedName>
        <fullName evidence="2">Uncharacterized protein</fullName>
    </submittedName>
</protein>
<name>A0A852ZWI7_9ACTN</name>
<dbReference type="AlphaFoldDB" id="A0A852ZWI7"/>
<feature type="region of interest" description="Disordered" evidence="1">
    <location>
        <begin position="89"/>
        <end position="115"/>
    </location>
</feature>
<keyword evidence="3" id="KW-1185">Reference proteome</keyword>